<feature type="compositionally biased region" description="Gly residues" evidence="1">
    <location>
        <begin position="1"/>
        <end position="11"/>
    </location>
</feature>
<reference evidence="2" key="1">
    <citation type="journal article" date="2020" name="Nat. Commun.">
        <title>Large-scale genome sequencing of mycorrhizal fungi provides insights into the early evolution of symbiotic traits.</title>
        <authorList>
            <person name="Miyauchi S."/>
            <person name="Kiss E."/>
            <person name="Kuo A."/>
            <person name="Drula E."/>
            <person name="Kohler A."/>
            <person name="Sanchez-Garcia M."/>
            <person name="Morin E."/>
            <person name="Andreopoulos B."/>
            <person name="Barry K.W."/>
            <person name="Bonito G."/>
            <person name="Buee M."/>
            <person name="Carver A."/>
            <person name="Chen C."/>
            <person name="Cichocki N."/>
            <person name="Clum A."/>
            <person name="Culley D."/>
            <person name="Crous P.W."/>
            <person name="Fauchery L."/>
            <person name="Girlanda M."/>
            <person name="Hayes R.D."/>
            <person name="Keri Z."/>
            <person name="LaButti K."/>
            <person name="Lipzen A."/>
            <person name="Lombard V."/>
            <person name="Magnuson J."/>
            <person name="Maillard F."/>
            <person name="Murat C."/>
            <person name="Nolan M."/>
            <person name="Ohm R.A."/>
            <person name="Pangilinan J."/>
            <person name="Pereira M.F."/>
            <person name="Perotto S."/>
            <person name="Peter M."/>
            <person name="Pfister S."/>
            <person name="Riley R."/>
            <person name="Sitrit Y."/>
            <person name="Stielow J.B."/>
            <person name="Szollosi G."/>
            <person name="Zifcakova L."/>
            <person name="Stursova M."/>
            <person name="Spatafora J.W."/>
            <person name="Tedersoo L."/>
            <person name="Vaario L.M."/>
            <person name="Yamada A."/>
            <person name="Yan M."/>
            <person name="Wang P."/>
            <person name="Xu J."/>
            <person name="Bruns T."/>
            <person name="Baldrian P."/>
            <person name="Vilgalys R."/>
            <person name="Dunand C."/>
            <person name="Henrissat B."/>
            <person name="Grigoriev I.V."/>
            <person name="Hibbett D."/>
            <person name="Nagy L.G."/>
            <person name="Martin F.M."/>
        </authorList>
    </citation>
    <scope>NUCLEOTIDE SEQUENCE</scope>
    <source>
        <strain evidence="2">UP504</strain>
    </source>
</reference>
<evidence type="ECO:0000256" key="1">
    <source>
        <dbReference type="SAM" id="MobiDB-lite"/>
    </source>
</evidence>
<gene>
    <name evidence="2" type="ORF">BS47DRAFT_1450672</name>
</gene>
<keyword evidence="3" id="KW-1185">Reference proteome</keyword>
<accession>A0A9P6DLL1</accession>
<organism evidence="2 3">
    <name type="scientific">Hydnum rufescens UP504</name>
    <dbReference type="NCBI Taxonomy" id="1448309"/>
    <lineage>
        <taxon>Eukaryota</taxon>
        <taxon>Fungi</taxon>
        <taxon>Dikarya</taxon>
        <taxon>Basidiomycota</taxon>
        <taxon>Agaricomycotina</taxon>
        <taxon>Agaricomycetes</taxon>
        <taxon>Cantharellales</taxon>
        <taxon>Hydnaceae</taxon>
        <taxon>Hydnum</taxon>
    </lineage>
</organism>
<evidence type="ECO:0000313" key="2">
    <source>
        <dbReference type="EMBL" id="KAF9503334.1"/>
    </source>
</evidence>
<dbReference type="AlphaFoldDB" id="A0A9P6DLL1"/>
<proteinExistence type="predicted"/>
<dbReference type="Proteomes" id="UP000886523">
    <property type="component" value="Unassembled WGS sequence"/>
</dbReference>
<protein>
    <submittedName>
        <fullName evidence="2">Uncharacterized protein</fullName>
    </submittedName>
</protein>
<feature type="compositionally biased region" description="Low complexity" evidence="1">
    <location>
        <begin position="23"/>
        <end position="32"/>
    </location>
</feature>
<feature type="compositionally biased region" description="Basic residues" evidence="1">
    <location>
        <begin position="57"/>
        <end position="70"/>
    </location>
</feature>
<feature type="region of interest" description="Disordered" evidence="1">
    <location>
        <begin position="1"/>
        <end position="100"/>
    </location>
</feature>
<sequence>MGDGAQGGNGSLTGVTGEYMGARGEPGSREVGVGVGVRGQAGFAQKQGQKEQEGRNWRGRPGGRKGRNGGRNRGQEGQELRAGTGGQEPEGQTEEEQVQQRHVPLLKSFCFKPLSLLQCSDPGAAPDPQMGIC</sequence>
<comment type="caution">
    <text evidence="2">The sequence shown here is derived from an EMBL/GenBank/DDBJ whole genome shotgun (WGS) entry which is preliminary data.</text>
</comment>
<evidence type="ECO:0000313" key="3">
    <source>
        <dbReference type="Proteomes" id="UP000886523"/>
    </source>
</evidence>
<dbReference type="EMBL" id="MU129380">
    <property type="protein sequence ID" value="KAF9503334.1"/>
    <property type="molecule type" value="Genomic_DNA"/>
</dbReference>
<name>A0A9P6DLL1_9AGAM</name>